<evidence type="ECO:0000313" key="4">
    <source>
        <dbReference type="Proteomes" id="UP000029925"/>
    </source>
</evidence>
<dbReference type="InterPro" id="IPR029063">
    <property type="entry name" value="SAM-dependent_MTases_sf"/>
</dbReference>
<dbReference type="SUPFAM" id="SSF53335">
    <property type="entry name" value="S-adenosyl-L-methionine-dependent methyltransferases"/>
    <property type="match status" value="1"/>
</dbReference>
<dbReference type="InterPro" id="IPR025714">
    <property type="entry name" value="Methyltranfer_dom"/>
</dbReference>
<protein>
    <submittedName>
        <fullName evidence="3">Methyltransferase domain-containing protein</fullName>
    </submittedName>
</protein>
<reference evidence="2" key="2">
    <citation type="submission" date="2015-11" db="EMBL/GenBank/DDBJ databases">
        <authorList>
            <person name="Zhang Y."/>
            <person name="Guo Z."/>
        </authorList>
    </citation>
    <scope>NUCLEOTIDE SEQUENCE</scope>
    <source>
        <strain evidence="2">1</strain>
    </source>
</reference>
<organism evidence="2 5">
    <name type="scientific">Helicobacter typhlonius</name>
    <dbReference type="NCBI Taxonomy" id="76936"/>
    <lineage>
        <taxon>Bacteria</taxon>
        <taxon>Pseudomonadati</taxon>
        <taxon>Campylobacterota</taxon>
        <taxon>Epsilonproteobacteria</taxon>
        <taxon>Campylobacterales</taxon>
        <taxon>Helicobacteraceae</taxon>
        <taxon>Helicobacter</taxon>
    </lineage>
</organism>
<evidence type="ECO:0000313" key="2">
    <source>
        <dbReference type="EMBL" id="CUU39261.1"/>
    </source>
</evidence>
<gene>
    <name evidence="2" type="ORF">BN2458_PEG0375</name>
    <name evidence="3" type="ORF">LS75_001290</name>
</gene>
<feature type="domain" description="Methyltransferase" evidence="1">
    <location>
        <begin position="58"/>
        <end position="121"/>
    </location>
</feature>
<dbReference type="GO" id="GO:0032259">
    <property type="term" value="P:methylation"/>
    <property type="evidence" value="ECO:0007669"/>
    <property type="project" value="UniProtKB-KW"/>
</dbReference>
<dbReference type="Gene3D" id="3.40.50.150">
    <property type="entry name" value="Vaccinia Virus protein VP39"/>
    <property type="match status" value="1"/>
</dbReference>
<evidence type="ECO:0000259" key="1">
    <source>
        <dbReference type="Pfam" id="PF13847"/>
    </source>
</evidence>
<evidence type="ECO:0000313" key="3">
    <source>
        <dbReference type="EMBL" id="TLD79598.1"/>
    </source>
</evidence>
<evidence type="ECO:0000313" key="5">
    <source>
        <dbReference type="Proteomes" id="UP000064525"/>
    </source>
</evidence>
<dbReference type="AlphaFoldDB" id="A0A0S4PSN9"/>
<dbReference type="EMBL" id="LN907858">
    <property type="protein sequence ID" value="CUU39261.1"/>
    <property type="molecule type" value="Genomic_DNA"/>
</dbReference>
<dbReference type="STRING" id="76936.BN2458_PEG0375"/>
<reference evidence="5" key="3">
    <citation type="submission" date="2015-11" db="EMBL/GenBank/DDBJ databases">
        <authorList>
            <person name="Anvar S.Y."/>
        </authorList>
    </citation>
    <scope>NUCLEOTIDE SEQUENCE [LARGE SCALE GENOMIC DNA]</scope>
</reference>
<dbReference type="PATRIC" id="fig|76936.10.peg.363"/>
<dbReference type="OrthoDB" id="9781225at2"/>
<dbReference type="KEGG" id="hty:BN2458_PEG0375"/>
<keyword evidence="4" id="KW-1185">Reference proteome</keyword>
<dbReference type="Pfam" id="PF13847">
    <property type="entry name" value="Methyltransf_31"/>
    <property type="match status" value="1"/>
</dbReference>
<reference evidence="3 4" key="1">
    <citation type="journal article" date="2014" name="Genome Announc.">
        <title>Draft genome sequences of eight enterohepatic helicobacter species isolated from both laboratory and wild rodents.</title>
        <authorList>
            <person name="Sheh A."/>
            <person name="Shen Z."/>
            <person name="Fox J.G."/>
        </authorList>
    </citation>
    <scope>NUCLEOTIDE SEQUENCE [LARGE SCALE GENOMIC DNA]</scope>
    <source>
        <strain evidence="3 4">MIT 98-6810</strain>
    </source>
</reference>
<dbReference type="RefSeq" id="WP_081951330.1">
    <property type="nucleotide sequence ID" value="NZ_CASDBR010000007.1"/>
</dbReference>
<dbReference type="Proteomes" id="UP000029925">
    <property type="component" value="Unassembled WGS sequence"/>
</dbReference>
<dbReference type="EMBL" id="JRPF02000001">
    <property type="protein sequence ID" value="TLD79598.1"/>
    <property type="molecule type" value="Genomic_DNA"/>
</dbReference>
<dbReference type="Proteomes" id="UP000064525">
    <property type="component" value="Chromosome I"/>
</dbReference>
<sequence>MRSMIDCKVYEFRICKKEQQMSKQLWDKKAQTFPRFKKDTQDTLEILDFFRAQNVVFKDKNLLDIGAGNGRFALQLAFEARHIYATDISQTMLSHLQEDARDLGLDNITTFVSSWEEFDIKSLGEIELAFASMTPALNNLAGFKKALGAGKEGLCYIGWGRVRKSAFLDEIFAAHNIKVELPVGLPQVLEWLKELGYKEPIYCYKEAGYTYKSDIQKAINDIKWHICIHQGEPDEEKIKAYVDKKQVNGYVSYEQKREVGICFIPRV</sequence>
<keyword evidence="3" id="KW-0808">Transferase</keyword>
<keyword evidence="3" id="KW-0489">Methyltransferase</keyword>
<dbReference type="CDD" id="cd02440">
    <property type="entry name" value="AdoMet_MTases"/>
    <property type="match status" value="1"/>
</dbReference>
<name>A0A0S4PSN9_9HELI</name>
<accession>A0A0S4PSN9</accession>
<dbReference type="GO" id="GO:0008168">
    <property type="term" value="F:methyltransferase activity"/>
    <property type="evidence" value="ECO:0007669"/>
    <property type="project" value="UniProtKB-KW"/>
</dbReference>
<proteinExistence type="predicted"/>